<organism evidence="1 2">
    <name type="scientific">Pradoshia eiseniae</name>
    <dbReference type="NCBI Taxonomy" id="2064768"/>
    <lineage>
        <taxon>Bacteria</taxon>
        <taxon>Bacillati</taxon>
        <taxon>Bacillota</taxon>
        <taxon>Bacilli</taxon>
        <taxon>Bacillales</taxon>
        <taxon>Bacillaceae</taxon>
        <taxon>Pradoshia</taxon>
    </lineage>
</organism>
<name>A0A2S7N501_9BACI</name>
<dbReference type="PANTHER" id="PTHR33747">
    <property type="entry name" value="UPF0225 PROTEIN SCO1677"/>
    <property type="match status" value="1"/>
</dbReference>
<dbReference type="Pfam" id="PF02810">
    <property type="entry name" value="SEC-C"/>
    <property type="match status" value="1"/>
</dbReference>
<protein>
    <recommendedName>
        <fullName evidence="3">SEC-C motif-containing protein</fullName>
    </recommendedName>
</protein>
<comment type="caution">
    <text evidence="1">The sequence shown here is derived from an EMBL/GenBank/DDBJ whole genome shotgun (WGS) entry which is preliminary data.</text>
</comment>
<keyword evidence="2" id="KW-1185">Reference proteome</keyword>
<dbReference type="AlphaFoldDB" id="A0A2S7N501"/>
<evidence type="ECO:0008006" key="3">
    <source>
        <dbReference type="Google" id="ProtNLM"/>
    </source>
</evidence>
<accession>A0A2S7N501</accession>
<dbReference type="Gene3D" id="3.10.450.50">
    <property type="match status" value="1"/>
</dbReference>
<evidence type="ECO:0000313" key="1">
    <source>
        <dbReference type="EMBL" id="PQD97063.1"/>
    </source>
</evidence>
<dbReference type="RefSeq" id="WP_104848158.1">
    <property type="nucleotide sequence ID" value="NZ_PKOZ01000001.1"/>
</dbReference>
<gene>
    <name evidence="1" type="ORF">CYL18_04095</name>
</gene>
<dbReference type="Proteomes" id="UP000239663">
    <property type="component" value="Unassembled WGS sequence"/>
</dbReference>
<sequence length="361" mass="41727">MTTATQVDEYQLDALLDALKMDALKNIRRNLNLKNMSSLRKKELVQALTEHIPASVPERTKMMDLQQYTSIVALMTKSGIMPLEQIALEDVFYLSSIGYIHPSKQEDKPVVVMPTQVMKQFFSLDPKDVMADVNRNQKVSNILFGIVRYYGFADLAMVKQLVETYLEEEVEAEWLNNYISYLADYYGMFYAKDGYLIHQTIRELDSFKQVLETRGDLKYYPIPAESMLNLNRYESFEKTEQMAEFNQFLQDTYSLEAAQVNELMEQFLYKVQFGHGLQDVVKWFGEKVELKTEKDFNAIVEQIAKVVNNTRLWVLKGFTPLELAPQLEGSENQAPVKNNKIPRNAPCPCGSGKKYKRCCMK</sequence>
<reference evidence="1 2" key="1">
    <citation type="submission" date="2017-12" db="EMBL/GenBank/DDBJ databases">
        <title>Taxonomic description and draft genome of Pradoshia cofamensis Gen. nov., sp. nov., a thermotolerant bacillale isolated from anterior gut of earthworm Eisenia fetida.</title>
        <authorList>
            <person name="Saha T."/>
            <person name="Chakraborty R."/>
        </authorList>
    </citation>
    <scope>NUCLEOTIDE SEQUENCE [LARGE SCALE GENOMIC DNA]</scope>
    <source>
        <strain evidence="1 2">EAG3</strain>
    </source>
</reference>
<dbReference type="EMBL" id="PKOZ01000001">
    <property type="protein sequence ID" value="PQD97063.1"/>
    <property type="molecule type" value="Genomic_DNA"/>
</dbReference>
<dbReference type="SUPFAM" id="SSF103642">
    <property type="entry name" value="Sec-C motif"/>
    <property type="match status" value="1"/>
</dbReference>
<evidence type="ECO:0000313" key="2">
    <source>
        <dbReference type="Proteomes" id="UP000239663"/>
    </source>
</evidence>
<dbReference type="InterPro" id="IPR004027">
    <property type="entry name" value="SEC_C_motif"/>
</dbReference>
<proteinExistence type="predicted"/>
<dbReference type="PANTHER" id="PTHR33747:SF1">
    <property type="entry name" value="ADENYLATE CYCLASE-ASSOCIATED CAP C-TERMINAL DOMAIN-CONTAINING PROTEIN"/>
    <property type="match status" value="1"/>
</dbReference>
<dbReference type="OrthoDB" id="9814022at2"/>